<name>A0A7C4S2Q0_UNCW3</name>
<dbReference type="InterPro" id="IPR014729">
    <property type="entry name" value="Rossmann-like_a/b/a_fold"/>
</dbReference>
<dbReference type="Gene3D" id="3.40.50.620">
    <property type="entry name" value="HUPs"/>
    <property type="match status" value="1"/>
</dbReference>
<comment type="caution">
    <text evidence="2">The sequence shown here is derived from an EMBL/GenBank/DDBJ whole genome shotgun (WGS) entry which is preliminary data.</text>
</comment>
<proteinExistence type="predicted"/>
<evidence type="ECO:0000259" key="1">
    <source>
        <dbReference type="Pfam" id="PF00582"/>
    </source>
</evidence>
<reference evidence="2" key="1">
    <citation type="journal article" date="2020" name="mSystems">
        <title>Genome- and Community-Level Interaction Insights into Carbon Utilization and Element Cycling Functions of Hydrothermarchaeota in Hydrothermal Sediment.</title>
        <authorList>
            <person name="Zhou Z."/>
            <person name="Liu Y."/>
            <person name="Xu W."/>
            <person name="Pan J."/>
            <person name="Luo Z.H."/>
            <person name="Li M."/>
        </authorList>
    </citation>
    <scope>NUCLEOTIDE SEQUENCE [LARGE SCALE GENOMIC DNA]</scope>
    <source>
        <strain evidence="2">SpSt-594</strain>
    </source>
</reference>
<dbReference type="SUPFAM" id="SSF52402">
    <property type="entry name" value="Adenine nucleotide alpha hydrolases-like"/>
    <property type="match status" value="1"/>
</dbReference>
<feature type="domain" description="UspA" evidence="1">
    <location>
        <begin position="2"/>
        <end position="101"/>
    </location>
</feature>
<dbReference type="Pfam" id="PF00582">
    <property type="entry name" value="Usp"/>
    <property type="match status" value="1"/>
</dbReference>
<gene>
    <name evidence="2" type="ORF">ENT60_02015</name>
</gene>
<evidence type="ECO:0000313" key="2">
    <source>
        <dbReference type="EMBL" id="HGU47323.1"/>
    </source>
</evidence>
<accession>A0A7C4S2Q0</accession>
<organism evidence="2">
    <name type="scientific">candidate division WOR-3 bacterium</name>
    <dbReference type="NCBI Taxonomy" id="2052148"/>
    <lineage>
        <taxon>Bacteria</taxon>
        <taxon>Bacteria division WOR-3</taxon>
    </lineage>
</organism>
<protein>
    <submittedName>
        <fullName evidence="2">Universal stress protein</fullName>
    </submittedName>
</protein>
<dbReference type="InterPro" id="IPR006016">
    <property type="entry name" value="UspA"/>
</dbReference>
<dbReference type="AlphaFoldDB" id="A0A7C4S2Q0"/>
<sequence length="122" mass="14365">MKKILLYLNEAQKETIELALMLAQTFSSRLYVLFCLNSDKIKDEETKDRLEDEGWQKLYDVEEKAFQREIKVSLLFFEGKPENLIYELTKSYEVDTIILNSLAELNLLELINKNKAKTIILK</sequence>
<dbReference type="EMBL" id="DSZH01000093">
    <property type="protein sequence ID" value="HGU47323.1"/>
    <property type="molecule type" value="Genomic_DNA"/>
</dbReference>